<feature type="repeat" description="PPR" evidence="2">
    <location>
        <begin position="57"/>
        <end position="91"/>
    </location>
</feature>
<dbReference type="GO" id="GO:0009451">
    <property type="term" value="P:RNA modification"/>
    <property type="evidence" value="ECO:0007669"/>
    <property type="project" value="InterPro"/>
</dbReference>
<gene>
    <name evidence="3" type="ORF">RGQ29_026579</name>
</gene>
<dbReference type="EMBL" id="JAXUIC010000008">
    <property type="protein sequence ID" value="KAK4575666.1"/>
    <property type="molecule type" value="Genomic_DNA"/>
</dbReference>
<accession>A0AAN7EN18</accession>
<dbReference type="FunFam" id="1.25.40.10:FF:000941">
    <property type="entry name" value="Pentatricopeptide repeat-containing protein At5g15300"/>
    <property type="match status" value="1"/>
</dbReference>
<dbReference type="PANTHER" id="PTHR47926:SF458">
    <property type="entry name" value="PENTATRICOPEPTIDE REPEAT-CONTAINING PROTEIN"/>
    <property type="match status" value="1"/>
</dbReference>
<dbReference type="InterPro" id="IPR046960">
    <property type="entry name" value="PPR_At4g14850-like_plant"/>
</dbReference>
<keyword evidence="4" id="KW-1185">Reference proteome</keyword>
<proteinExistence type="predicted"/>
<dbReference type="PANTHER" id="PTHR47926">
    <property type="entry name" value="PENTATRICOPEPTIDE REPEAT-CONTAINING PROTEIN"/>
    <property type="match status" value="1"/>
</dbReference>
<keyword evidence="1" id="KW-0677">Repeat</keyword>
<comment type="caution">
    <text evidence="3">The sequence shown here is derived from an EMBL/GenBank/DDBJ whole genome shotgun (WGS) entry which is preliminary data.</text>
</comment>
<feature type="repeat" description="PPR" evidence="2">
    <location>
        <begin position="26"/>
        <end position="56"/>
    </location>
</feature>
<protein>
    <recommendedName>
        <fullName evidence="5">Pentatricopeptide repeat-containing protein</fullName>
    </recommendedName>
</protein>
<dbReference type="Gene3D" id="1.25.40.10">
    <property type="entry name" value="Tetratricopeptide repeat domain"/>
    <property type="match status" value="1"/>
</dbReference>
<dbReference type="Pfam" id="PF12854">
    <property type="entry name" value="PPR_1"/>
    <property type="match status" value="1"/>
</dbReference>
<dbReference type="AlphaFoldDB" id="A0AAN7EN18"/>
<evidence type="ECO:0000256" key="1">
    <source>
        <dbReference type="ARBA" id="ARBA00022737"/>
    </source>
</evidence>
<name>A0AAN7EN18_QUERU</name>
<organism evidence="3 4">
    <name type="scientific">Quercus rubra</name>
    <name type="common">Northern red oak</name>
    <name type="synonym">Quercus borealis</name>
    <dbReference type="NCBI Taxonomy" id="3512"/>
    <lineage>
        <taxon>Eukaryota</taxon>
        <taxon>Viridiplantae</taxon>
        <taxon>Streptophyta</taxon>
        <taxon>Embryophyta</taxon>
        <taxon>Tracheophyta</taxon>
        <taxon>Spermatophyta</taxon>
        <taxon>Magnoliopsida</taxon>
        <taxon>eudicotyledons</taxon>
        <taxon>Gunneridae</taxon>
        <taxon>Pentapetalae</taxon>
        <taxon>rosids</taxon>
        <taxon>fabids</taxon>
        <taxon>Fagales</taxon>
        <taxon>Fagaceae</taxon>
        <taxon>Quercus</taxon>
    </lineage>
</organism>
<dbReference type="InterPro" id="IPR011990">
    <property type="entry name" value="TPR-like_helical_dom_sf"/>
</dbReference>
<reference evidence="3 4" key="1">
    <citation type="journal article" date="2023" name="G3 (Bethesda)">
        <title>A haplotype-resolved chromosome-scale genome for Quercus rubra L. provides insights into the genetics of adaptive traits for red oak species.</title>
        <authorList>
            <person name="Kapoor B."/>
            <person name="Jenkins J."/>
            <person name="Schmutz J."/>
            <person name="Zhebentyayeva T."/>
            <person name="Kuelheim C."/>
            <person name="Coggeshall M."/>
            <person name="Heim C."/>
            <person name="Lasky J.R."/>
            <person name="Leites L."/>
            <person name="Islam-Faridi N."/>
            <person name="Romero-Severson J."/>
            <person name="DeLeo V.L."/>
            <person name="Lucas S.M."/>
            <person name="Lazic D."/>
            <person name="Gailing O."/>
            <person name="Carlson J."/>
            <person name="Staton M."/>
        </authorList>
    </citation>
    <scope>NUCLEOTIDE SEQUENCE [LARGE SCALE GENOMIC DNA]</scope>
    <source>
        <strain evidence="3">Pseudo-F2</strain>
    </source>
</reference>
<dbReference type="InterPro" id="IPR002885">
    <property type="entry name" value="PPR_rpt"/>
</dbReference>
<evidence type="ECO:0008006" key="5">
    <source>
        <dbReference type="Google" id="ProtNLM"/>
    </source>
</evidence>
<sequence>MIDHLYLSCGVMGDAWLLFDKMCQRDVVTWNIMISQFVKSGDVEGAFELFSLMLERNVRLWTVMIAGYVQCGKPKEAIHLFMEMEEAGLRPNEVTVVAVRSACADLGDLDLGRRVHEYSNCCGFRGNVCVSGTLIDMMSNVDA</sequence>
<dbReference type="Pfam" id="PF13041">
    <property type="entry name" value="PPR_2"/>
    <property type="match status" value="1"/>
</dbReference>
<evidence type="ECO:0000313" key="4">
    <source>
        <dbReference type="Proteomes" id="UP001324115"/>
    </source>
</evidence>
<dbReference type="PROSITE" id="PS51375">
    <property type="entry name" value="PPR"/>
    <property type="match status" value="2"/>
</dbReference>
<dbReference type="NCBIfam" id="TIGR00756">
    <property type="entry name" value="PPR"/>
    <property type="match status" value="2"/>
</dbReference>
<dbReference type="Proteomes" id="UP001324115">
    <property type="component" value="Unassembled WGS sequence"/>
</dbReference>
<evidence type="ECO:0000256" key="2">
    <source>
        <dbReference type="PROSITE-ProRule" id="PRU00708"/>
    </source>
</evidence>
<dbReference type="GO" id="GO:0003723">
    <property type="term" value="F:RNA binding"/>
    <property type="evidence" value="ECO:0007669"/>
    <property type="project" value="InterPro"/>
</dbReference>
<evidence type="ECO:0000313" key="3">
    <source>
        <dbReference type="EMBL" id="KAK4575666.1"/>
    </source>
</evidence>